<dbReference type="InterPro" id="IPR036390">
    <property type="entry name" value="WH_DNA-bd_sf"/>
</dbReference>
<dbReference type="PROSITE" id="PS50949">
    <property type="entry name" value="HTH_GNTR"/>
    <property type="match status" value="1"/>
</dbReference>
<dbReference type="Pfam" id="PF07729">
    <property type="entry name" value="FCD"/>
    <property type="match status" value="1"/>
</dbReference>
<dbReference type="Gene3D" id="1.20.120.530">
    <property type="entry name" value="GntR ligand-binding domain-like"/>
    <property type="match status" value="1"/>
</dbReference>
<proteinExistence type="predicted"/>
<dbReference type="PRINTS" id="PR00035">
    <property type="entry name" value="HTHGNTR"/>
</dbReference>
<dbReference type="GO" id="GO:0003677">
    <property type="term" value="F:DNA binding"/>
    <property type="evidence" value="ECO:0007669"/>
    <property type="project" value="UniProtKB-KW"/>
</dbReference>
<dbReference type="Gene3D" id="1.10.10.10">
    <property type="entry name" value="Winged helix-like DNA-binding domain superfamily/Winged helix DNA-binding domain"/>
    <property type="match status" value="1"/>
</dbReference>
<keyword evidence="3" id="KW-0804">Transcription</keyword>
<dbReference type="SUPFAM" id="SSF48008">
    <property type="entry name" value="GntR ligand-binding domain-like"/>
    <property type="match status" value="1"/>
</dbReference>
<comment type="caution">
    <text evidence="5">The sequence shown here is derived from an EMBL/GenBank/DDBJ whole genome shotgun (WGS) entry which is preliminary data.</text>
</comment>
<dbReference type="OrthoDB" id="4376921at2"/>
<evidence type="ECO:0000313" key="5">
    <source>
        <dbReference type="EMBL" id="GAC51006.1"/>
    </source>
</evidence>
<gene>
    <name evidence="5" type="ORF">GOACH_37_00020</name>
</gene>
<dbReference type="AlphaFoldDB" id="L7KR94"/>
<dbReference type="GO" id="GO:0003700">
    <property type="term" value="F:DNA-binding transcription factor activity"/>
    <property type="evidence" value="ECO:0007669"/>
    <property type="project" value="InterPro"/>
</dbReference>
<dbReference type="STRING" id="1220583.GOACH_37_00020"/>
<evidence type="ECO:0000259" key="4">
    <source>
        <dbReference type="PROSITE" id="PS50949"/>
    </source>
</evidence>
<evidence type="ECO:0000256" key="1">
    <source>
        <dbReference type="ARBA" id="ARBA00023015"/>
    </source>
</evidence>
<dbReference type="InterPro" id="IPR011711">
    <property type="entry name" value="GntR_C"/>
</dbReference>
<dbReference type="PANTHER" id="PTHR43537">
    <property type="entry name" value="TRANSCRIPTIONAL REGULATOR, GNTR FAMILY"/>
    <property type="match status" value="1"/>
</dbReference>
<accession>L7KR94</accession>
<dbReference type="RefSeq" id="WP_005179911.1">
    <property type="nucleotide sequence ID" value="NZ_BANR01000037.1"/>
</dbReference>
<protein>
    <submittedName>
        <fullName evidence="5">Putative GntR family transcriptional regulator</fullName>
    </submittedName>
</protein>
<dbReference type="Pfam" id="PF00392">
    <property type="entry name" value="GntR"/>
    <property type="match status" value="1"/>
</dbReference>
<organism evidence="5 6">
    <name type="scientific">Gordonia aichiensis NBRC 108223</name>
    <dbReference type="NCBI Taxonomy" id="1220583"/>
    <lineage>
        <taxon>Bacteria</taxon>
        <taxon>Bacillati</taxon>
        <taxon>Actinomycetota</taxon>
        <taxon>Actinomycetes</taxon>
        <taxon>Mycobacteriales</taxon>
        <taxon>Gordoniaceae</taxon>
        <taxon>Gordonia</taxon>
    </lineage>
</organism>
<dbReference type="InterPro" id="IPR000524">
    <property type="entry name" value="Tscrpt_reg_HTH_GntR"/>
</dbReference>
<keyword evidence="2" id="KW-0238">DNA-binding</keyword>
<evidence type="ECO:0000313" key="6">
    <source>
        <dbReference type="Proteomes" id="UP000010988"/>
    </source>
</evidence>
<dbReference type="SMART" id="SM00345">
    <property type="entry name" value="HTH_GNTR"/>
    <property type="match status" value="1"/>
</dbReference>
<dbReference type="InterPro" id="IPR036388">
    <property type="entry name" value="WH-like_DNA-bd_sf"/>
</dbReference>
<dbReference type="SUPFAM" id="SSF46785">
    <property type="entry name" value="Winged helix' DNA-binding domain"/>
    <property type="match status" value="1"/>
</dbReference>
<keyword evidence="1" id="KW-0805">Transcription regulation</keyword>
<dbReference type="SMART" id="SM00895">
    <property type="entry name" value="FCD"/>
    <property type="match status" value="1"/>
</dbReference>
<feature type="domain" description="HTH gntR-type" evidence="4">
    <location>
        <begin position="11"/>
        <end position="78"/>
    </location>
</feature>
<sequence>MSTEHGFVEGVSPARVIAQDLRADILEGRLEPGERLVENSLAERFKVSRVPVREALGQLAAEGFINVVRHRGATVSPSLRQDSLEYLQIRRTLEVLATQLAAANRGQPVAAELGKVAAGDVDPETTEHAAGTRPFHDLVGVASGNGKLREMLSAINQRVAWGLGTDWETSRADHAAVARAILSGAEVQAGYLMDEHLRRDEDTFVERFRSEL</sequence>
<dbReference type="InterPro" id="IPR008920">
    <property type="entry name" value="TF_FadR/GntR_C"/>
</dbReference>
<dbReference type="PANTHER" id="PTHR43537:SF24">
    <property type="entry name" value="GLUCONATE OPERON TRANSCRIPTIONAL REPRESSOR"/>
    <property type="match status" value="1"/>
</dbReference>
<dbReference type="EMBL" id="BANR01000037">
    <property type="protein sequence ID" value="GAC51006.1"/>
    <property type="molecule type" value="Genomic_DNA"/>
</dbReference>
<dbReference type="CDD" id="cd07377">
    <property type="entry name" value="WHTH_GntR"/>
    <property type="match status" value="1"/>
</dbReference>
<keyword evidence="6" id="KW-1185">Reference proteome</keyword>
<evidence type="ECO:0000256" key="2">
    <source>
        <dbReference type="ARBA" id="ARBA00023125"/>
    </source>
</evidence>
<reference evidence="5 6" key="1">
    <citation type="submission" date="2012-12" db="EMBL/GenBank/DDBJ databases">
        <title>Whole genome shotgun sequence of Gordonia aichiensis NBRC 108223.</title>
        <authorList>
            <person name="Isaki-Nakamura S."/>
            <person name="Hosoyama A."/>
            <person name="Tsuchikane K."/>
            <person name="Ando Y."/>
            <person name="Baba S."/>
            <person name="Ohji S."/>
            <person name="Hamada M."/>
            <person name="Tamura T."/>
            <person name="Yamazoe A."/>
            <person name="Yamazaki S."/>
            <person name="Fujita N."/>
        </authorList>
    </citation>
    <scope>NUCLEOTIDE SEQUENCE [LARGE SCALE GENOMIC DNA]</scope>
    <source>
        <strain evidence="5 6">NBRC 108223</strain>
    </source>
</reference>
<dbReference type="eggNOG" id="COG1802">
    <property type="taxonomic scope" value="Bacteria"/>
</dbReference>
<dbReference type="Proteomes" id="UP000010988">
    <property type="component" value="Unassembled WGS sequence"/>
</dbReference>
<name>L7KR94_9ACTN</name>
<evidence type="ECO:0000256" key="3">
    <source>
        <dbReference type="ARBA" id="ARBA00023163"/>
    </source>
</evidence>